<evidence type="ECO:0000313" key="1">
    <source>
        <dbReference type="EMBL" id="OQA57873.1"/>
    </source>
</evidence>
<organism evidence="1">
    <name type="scientific">Candidatus Atribacter allofermentans</name>
    <dbReference type="NCBI Taxonomy" id="1852833"/>
    <lineage>
        <taxon>Bacteria</taxon>
        <taxon>Pseudomonadati</taxon>
        <taxon>Atribacterota</taxon>
        <taxon>Atribacteria</taxon>
        <taxon>Atribacterales</taxon>
        <taxon>Atribacteraceae</taxon>
        <taxon>Atribacter</taxon>
    </lineage>
</organism>
<sequence length="191" mass="21304">MDFVALLRSYPVIPALRFEGKKTIDLTFIRPGGPCFLLDGNINTIQSILEKIEKHFSTFFLHLDLFSGLSPDHDGLIFLKNYFQAINGIISTRSRTLSLAKKQGFMTIFRIFLLDSESLNTGLKVASQLSPDAIEILPGIIFPFIQKQIPIRNLPPIICGGFIRNHKEVKAILQSGATAISTSSPDLWTIE</sequence>
<proteinExistence type="predicted"/>
<name>A0A1V5SUE3_9BACT</name>
<dbReference type="PIRSF" id="PIRSF016897">
    <property type="entry name" value="GlpP"/>
    <property type="match status" value="1"/>
</dbReference>
<dbReference type="GO" id="GO:0006355">
    <property type="term" value="P:regulation of DNA-templated transcription"/>
    <property type="evidence" value="ECO:0007669"/>
    <property type="project" value="InterPro"/>
</dbReference>
<dbReference type="PANTHER" id="PTHR35787">
    <property type="entry name" value="GLYCEROL UPTAKE OPERON ANTITERMINATOR REGULATORY PROTEIN"/>
    <property type="match status" value="1"/>
</dbReference>
<dbReference type="InterPro" id="IPR006699">
    <property type="entry name" value="GlpP"/>
</dbReference>
<dbReference type="GO" id="GO:0006071">
    <property type="term" value="P:glycerol metabolic process"/>
    <property type="evidence" value="ECO:0007669"/>
    <property type="project" value="InterPro"/>
</dbReference>
<comment type="caution">
    <text evidence="1">The sequence shown here is derived from an EMBL/GenBank/DDBJ whole genome shotgun (WGS) entry which is preliminary data.</text>
</comment>
<gene>
    <name evidence="1" type="ORF">BWY41_01197</name>
</gene>
<dbReference type="EMBL" id="MWBQ01000085">
    <property type="protein sequence ID" value="OQA57873.1"/>
    <property type="molecule type" value="Genomic_DNA"/>
</dbReference>
<protein>
    <submittedName>
        <fullName evidence="1">Glycerol-3-phosphate responsive antiterminator</fullName>
    </submittedName>
</protein>
<accession>A0A1V5SUE3</accession>
<dbReference type="Pfam" id="PF04309">
    <property type="entry name" value="G3P_antiterm"/>
    <property type="match status" value="1"/>
</dbReference>
<dbReference type="InterPro" id="IPR013785">
    <property type="entry name" value="Aldolase_TIM"/>
</dbReference>
<dbReference type="AlphaFoldDB" id="A0A1V5SUE3"/>
<dbReference type="Proteomes" id="UP000485569">
    <property type="component" value="Unassembled WGS sequence"/>
</dbReference>
<reference evidence="1" key="1">
    <citation type="submission" date="2017-02" db="EMBL/GenBank/DDBJ databases">
        <title>Delving into the versatile metabolic prowess of the omnipresent phylum Bacteroidetes.</title>
        <authorList>
            <person name="Nobu M.K."/>
            <person name="Mei R."/>
            <person name="Narihiro T."/>
            <person name="Kuroda K."/>
            <person name="Liu W.-T."/>
        </authorList>
    </citation>
    <scope>NUCLEOTIDE SEQUENCE</scope>
    <source>
        <strain evidence="1">ADurb.Bin276</strain>
    </source>
</reference>
<dbReference type="SUPFAM" id="SSF110391">
    <property type="entry name" value="GlpP-like"/>
    <property type="match status" value="1"/>
</dbReference>
<dbReference type="PANTHER" id="PTHR35787:SF1">
    <property type="entry name" value="GLYCEROL UPTAKE OPERON ANTITERMINATOR REGULATORY PROTEIN"/>
    <property type="match status" value="1"/>
</dbReference>
<dbReference type="Gene3D" id="3.20.20.70">
    <property type="entry name" value="Aldolase class I"/>
    <property type="match status" value="1"/>
</dbReference>